<comment type="similarity">
    <text evidence="2 12">Belongs to the DNA polymerase type-B family.</text>
</comment>
<keyword evidence="5 12" id="KW-0235">DNA replication</keyword>
<evidence type="ECO:0000256" key="6">
    <source>
        <dbReference type="ARBA" id="ARBA00022723"/>
    </source>
</evidence>
<dbReference type="Gene3D" id="6.10.10.100">
    <property type="match status" value="1"/>
</dbReference>
<dbReference type="SUPFAM" id="SSF56672">
    <property type="entry name" value="DNA/RNA polymerases"/>
    <property type="match status" value="1"/>
</dbReference>
<feature type="domain" description="DNA-directed DNA polymerase family B multifunctional" evidence="14">
    <location>
        <begin position="857"/>
        <end position="1369"/>
    </location>
</feature>
<proteinExistence type="inferred from homology"/>
<dbReference type="GO" id="GO:0008270">
    <property type="term" value="F:zinc ion binding"/>
    <property type="evidence" value="ECO:0007669"/>
    <property type="project" value="UniProtKB-KW"/>
</dbReference>
<dbReference type="InterPro" id="IPR006172">
    <property type="entry name" value="DNA-dir_DNA_pol_B"/>
</dbReference>
<dbReference type="GO" id="GO:0006273">
    <property type="term" value="P:lagging strand elongation"/>
    <property type="evidence" value="ECO:0007669"/>
    <property type="project" value="TreeGrafter"/>
</dbReference>
<evidence type="ECO:0000256" key="12">
    <source>
        <dbReference type="RuleBase" id="RU000442"/>
    </source>
</evidence>
<dbReference type="InterPro" id="IPR017964">
    <property type="entry name" value="DNA-dir_DNA_pol_B_CS"/>
</dbReference>
<dbReference type="InterPro" id="IPR006134">
    <property type="entry name" value="DNA-dir_DNA_pol_B_multi_dom"/>
</dbReference>
<protein>
    <recommendedName>
        <fullName evidence="12">DNA polymerase</fullName>
        <ecNumber evidence="12">2.7.7.7</ecNumber>
    </recommendedName>
</protein>
<dbReference type="Gene3D" id="2.40.50.730">
    <property type="match status" value="1"/>
</dbReference>
<evidence type="ECO:0000256" key="5">
    <source>
        <dbReference type="ARBA" id="ARBA00022705"/>
    </source>
</evidence>
<dbReference type="SUPFAM" id="SSF53098">
    <property type="entry name" value="Ribonuclease H-like"/>
    <property type="match status" value="1"/>
</dbReference>
<dbReference type="GO" id="GO:0003697">
    <property type="term" value="F:single-stranded DNA binding"/>
    <property type="evidence" value="ECO:0007669"/>
    <property type="project" value="TreeGrafter"/>
</dbReference>
<dbReference type="Gene3D" id="3.30.70.2820">
    <property type="match status" value="1"/>
</dbReference>
<dbReference type="SMART" id="SM00486">
    <property type="entry name" value="POLBc"/>
    <property type="match status" value="1"/>
</dbReference>
<dbReference type="Gene3D" id="3.30.420.10">
    <property type="entry name" value="Ribonuclease H-like superfamily/Ribonuclease H"/>
    <property type="match status" value="1"/>
</dbReference>
<evidence type="ECO:0000256" key="13">
    <source>
        <dbReference type="SAM" id="MobiDB-lite"/>
    </source>
</evidence>
<evidence type="ECO:0000313" key="18">
    <source>
        <dbReference type="EMBL" id="KAJ1969756.1"/>
    </source>
</evidence>
<feature type="region of interest" description="Disordered" evidence="13">
    <location>
        <begin position="895"/>
        <end position="918"/>
    </location>
</feature>
<dbReference type="Pfam" id="PF03104">
    <property type="entry name" value="DNA_pol_B_exo1"/>
    <property type="match status" value="1"/>
</dbReference>
<dbReference type="GO" id="GO:0000166">
    <property type="term" value="F:nucleotide binding"/>
    <property type="evidence" value="ECO:0007669"/>
    <property type="project" value="InterPro"/>
</dbReference>
<feature type="region of interest" description="Disordered" evidence="13">
    <location>
        <begin position="1"/>
        <end position="53"/>
    </location>
</feature>
<dbReference type="Gene3D" id="1.10.3200.20">
    <property type="entry name" value="DNA Polymerase alpha, zinc finger"/>
    <property type="match status" value="1"/>
</dbReference>
<dbReference type="GO" id="GO:0003688">
    <property type="term" value="F:DNA replication origin binding"/>
    <property type="evidence" value="ECO:0007669"/>
    <property type="project" value="TreeGrafter"/>
</dbReference>
<feature type="region of interest" description="Disordered" evidence="13">
    <location>
        <begin position="1308"/>
        <end position="1330"/>
    </location>
</feature>
<keyword evidence="8" id="KW-0862">Zinc</keyword>
<feature type="compositionally biased region" description="Polar residues" evidence="13">
    <location>
        <begin position="1319"/>
        <end position="1329"/>
    </location>
</feature>
<feature type="region of interest" description="Disordered" evidence="13">
    <location>
        <begin position="931"/>
        <end position="951"/>
    </location>
</feature>
<keyword evidence="6" id="KW-0479">Metal-binding</keyword>
<evidence type="ECO:0000256" key="8">
    <source>
        <dbReference type="ARBA" id="ARBA00022833"/>
    </source>
</evidence>
<feature type="compositionally biased region" description="Basic and acidic residues" evidence="13">
    <location>
        <begin position="26"/>
        <end position="35"/>
    </location>
</feature>
<dbReference type="Proteomes" id="UP001150925">
    <property type="component" value="Unassembled WGS sequence"/>
</dbReference>
<evidence type="ECO:0000256" key="2">
    <source>
        <dbReference type="ARBA" id="ARBA00005755"/>
    </source>
</evidence>
<feature type="domain" description="DNA-directed DNA polymerase family B exonuclease" evidence="15">
    <location>
        <begin position="546"/>
        <end position="792"/>
    </location>
</feature>
<evidence type="ECO:0000259" key="15">
    <source>
        <dbReference type="Pfam" id="PF03104"/>
    </source>
</evidence>
<dbReference type="PANTHER" id="PTHR45861">
    <property type="entry name" value="DNA POLYMERASE ALPHA CATALYTIC SUBUNIT"/>
    <property type="match status" value="1"/>
</dbReference>
<gene>
    <name evidence="18" type="primary">POL1</name>
    <name evidence="18" type="ORF">IWQ62_000417</name>
</gene>
<feature type="domain" description="DNA polymerase alpha catalytic subunit N-terminal" evidence="17">
    <location>
        <begin position="26"/>
        <end position="84"/>
    </location>
</feature>
<dbReference type="InterPro" id="IPR023211">
    <property type="entry name" value="DNA_pol_palm_dom_sf"/>
</dbReference>
<dbReference type="PANTHER" id="PTHR45861:SF1">
    <property type="entry name" value="DNA POLYMERASE ALPHA CATALYTIC SUBUNIT"/>
    <property type="match status" value="1"/>
</dbReference>
<dbReference type="FunFam" id="3.30.70.2820:FF:000001">
    <property type="entry name" value="DNA polymerase"/>
    <property type="match status" value="1"/>
</dbReference>
<evidence type="ECO:0000259" key="14">
    <source>
        <dbReference type="Pfam" id="PF00136"/>
    </source>
</evidence>
<dbReference type="EC" id="2.7.7.7" evidence="12"/>
<evidence type="ECO:0000313" key="19">
    <source>
        <dbReference type="Proteomes" id="UP001150925"/>
    </source>
</evidence>
<feature type="region of interest" description="Disordered" evidence="13">
    <location>
        <begin position="191"/>
        <end position="225"/>
    </location>
</feature>
<dbReference type="Pfam" id="PF08996">
    <property type="entry name" value="zf-DNA_Pol"/>
    <property type="match status" value="1"/>
</dbReference>
<feature type="compositionally biased region" description="Basic and acidic residues" evidence="13">
    <location>
        <begin position="100"/>
        <end position="112"/>
    </location>
</feature>
<dbReference type="Gene3D" id="1.10.287.690">
    <property type="entry name" value="Helix hairpin bin"/>
    <property type="match status" value="1"/>
</dbReference>
<keyword evidence="3 12" id="KW-0808">Transferase</keyword>
<dbReference type="InterPro" id="IPR024647">
    <property type="entry name" value="DNA_pol_a_cat_su_N"/>
</dbReference>
<keyword evidence="4 12" id="KW-0548">Nucleotidyltransferase</keyword>
<comment type="caution">
    <text evidence="18">The sequence shown here is derived from an EMBL/GenBank/DDBJ whole genome shotgun (WGS) entry which is preliminary data.</text>
</comment>
<evidence type="ECO:0000256" key="11">
    <source>
        <dbReference type="ARBA" id="ARBA00023242"/>
    </source>
</evidence>
<dbReference type="OrthoDB" id="6755010at2759"/>
<feature type="region of interest" description="Disordered" evidence="13">
    <location>
        <begin position="155"/>
        <end position="174"/>
    </location>
</feature>
<feature type="compositionally biased region" description="Low complexity" evidence="13">
    <location>
        <begin position="931"/>
        <end position="940"/>
    </location>
</feature>
<dbReference type="InterPro" id="IPR043502">
    <property type="entry name" value="DNA/RNA_pol_sf"/>
</dbReference>
<dbReference type="Pfam" id="PF12254">
    <property type="entry name" value="DNA_pol_alpha_N"/>
    <property type="match status" value="1"/>
</dbReference>
<keyword evidence="11" id="KW-0539">Nucleus</keyword>
<comment type="catalytic activity">
    <reaction evidence="12">
        <text>DNA(n) + a 2'-deoxyribonucleoside 5'-triphosphate = DNA(n+1) + diphosphate</text>
        <dbReference type="Rhea" id="RHEA:22508"/>
        <dbReference type="Rhea" id="RHEA-COMP:17339"/>
        <dbReference type="Rhea" id="RHEA-COMP:17340"/>
        <dbReference type="ChEBI" id="CHEBI:33019"/>
        <dbReference type="ChEBI" id="CHEBI:61560"/>
        <dbReference type="ChEBI" id="CHEBI:173112"/>
        <dbReference type="EC" id="2.7.7.7"/>
    </reaction>
</comment>
<feature type="region of interest" description="Disordered" evidence="13">
    <location>
        <begin position="76"/>
        <end position="143"/>
    </location>
</feature>
<dbReference type="InterPro" id="IPR038256">
    <property type="entry name" value="Pol_alpha_znc_sf"/>
</dbReference>
<evidence type="ECO:0000256" key="9">
    <source>
        <dbReference type="ARBA" id="ARBA00022932"/>
    </source>
</evidence>
<dbReference type="Gene3D" id="3.90.1600.10">
    <property type="entry name" value="Palm domain of DNA polymerase"/>
    <property type="match status" value="1"/>
</dbReference>
<keyword evidence="19" id="KW-1185">Reference proteome</keyword>
<dbReference type="GO" id="GO:1902975">
    <property type="term" value="P:mitotic DNA replication initiation"/>
    <property type="evidence" value="ECO:0007669"/>
    <property type="project" value="InterPro"/>
</dbReference>
<dbReference type="InterPro" id="IPR045846">
    <property type="entry name" value="POLBc_alpha"/>
</dbReference>
<comment type="subcellular location">
    <subcellularLocation>
        <location evidence="1">Nucleus</location>
    </subcellularLocation>
</comment>
<dbReference type="InterPro" id="IPR036397">
    <property type="entry name" value="RNaseH_sf"/>
</dbReference>
<dbReference type="PROSITE" id="PS00116">
    <property type="entry name" value="DNA_POLYMERASE_B"/>
    <property type="match status" value="1"/>
</dbReference>
<dbReference type="NCBIfam" id="TIGR00592">
    <property type="entry name" value="pol2"/>
    <property type="match status" value="2"/>
</dbReference>
<name>A0A9W8B051_9FUNG</name>
<dbReference type="Gene3D" id="1.10.132.60">
    <property type="entry name" value="DNA polymerase family B, C-terminal domain"/>
    <property type="match status" value="1"/>
</dbReference>
<dbReference type="GO" id="GO:0003682">
    <property type="term" value="F:chromatin binding"/>
    <property type="evidence" value="ECO:0007669"/>
    <property type="project" value="TreeGrafter"/>
</dbReference>
<evidence type="ECO:0000256" key="4">
    <source>
        <dbReference type="ARBA" id="ARBA00022695"/>
    </source>
</evidence>
<feature type="domain" description="Zinc finger DNA-directed DNA polymerase family B alpha" evidence="16">
    <location>
        <begin position="1410"/>
        <end position="1609"/>
    </location>
</feature>
<reference evidence="18" key="1">
    <citation type="submission" date="2022-07" db="EMBL/GenBank/DDBJ databases">
        <title>Phylogenomic reconstructions and comparative analyses of Kickxellomycotina fungi.</title>
        <authorList>
            <person name="Reynolds N.K."/>
            <person name="Stajich J.E."/>
            <person name="Barry K."/>
            <person name="Grigoriev I.V."/>
            <person name="Crous P."/>
            <person name="Smith M.E."/>
        </authorList>
    </citation>
    <scope>NUCLEOTIDE SEQUENCE</scope>
    <source>
        <strain evidence="18">RSA 1196</strain>
    </source>
</reference>
<evidence type="ECO:0000256" key="10">
    <source>
        <dbReference type="ARBA" id="ARBA00023125"/>
    </source>
</evidence>
<evidence type="ECO:0000259" key="16">
    <source>
        <dbReference type="Pfam" id="PF08996"/>
    </source>
</evidence>
<dbReference type="InterPro" id="IPR012337">
    <property type="entry name" value="RNaseH-like_sf"/>
</dbReference>
<dbReference type="CDD" id="cd05776">
    <property type="entry name" value="DNA_polB_alpha_exo"/>
    <property type="match status" value="1"/>
</dbReference>
<evidence type="ECO:0000256" key="3">
    <source>
        <dbReference type="ARBA" id="ARBA00022679"/>
    </source>
</evidence>
<dbReference type="CDD" id="cd05532">
    <property type="entry name" value="POLBc_alpha"/>
    <property type="match status" value="1"/>
</dbReference>
<sequence length="1617" mass="180573">MSNTPNTFGRSRREHRGKQAAQTTFEKLRAHRETGTSRLDTFEEEDDSLYLDPQETLYESAAQRRLEDDFVVDDEGFGYAENGNGSGDDIPYGSGDECGGGDRKGAKHDKTSGKRGKGKMTSGAYQNKVGQRKSDATPHMGGEGKALHQWIKRGGGGVAGSGSGNTRRVQENTKQEQDLLEDVLGDLNEEVDILPQDPPRPRTRLPAANRHSGQDARRPPGLGVTAMRRPSEKGLFAAKFTDSPVQSHSRYNHGTEVMDVEPTCTTTAPDAIKSSPRSGQSPSIAETVYQQDIETTTPTVYSPQNTFHPEDDMDDDPELLDQMVAMTHTVSEGNNQPHPITTHNIATPSVPNPQRTLQDLNDDNPVPLQQDFSLPQFGLNLTSGMDSTPTGHPDDVTRATSAVNTVAPEGILRDDQSLIMYWTDAFEKDGLVYLFGRAKASHGERYPSVCVKVTNLERNLYFLPREFKLDDKDQPTDQEVAILDVYQELQAMFAASRISRWRSKAVTRKYAFELPNVPAETTYLKVPYPYREPPFKGPLEGRTYSHVFGAHTSALETLITKRRMMGPCWLKIQGVTLHAPQVSWCQLEAVVSDTKHVTPMEDSDPLKPNCPPPLTVMTINLKTLVSAKKTSKEIIVANLLINRQVNCDTSVDIRELPSEQRTVVRALPGGVLPPGLGPALDKQKVAVTRVHSENELLNFIISALKGVDPDIVVSHNFFGHDLSLLLARMKHCKTGQWSALGRLRRTLWPKPSPRFDSSSANDERAVMSGRVVCDTYLTSKDLVRSKSYSLTNLAQSELHLERMEIDFEKIPAYYANAKDLTTLIRHCQYDAYLVASLLYRLQMLPLTKQLTNLAGNLWARTMMGARADRNEYLLLHEFRLGKYICPDKTFANAKPGPSRGAIKTKTHPNNHHEDGDVGMAVDSLGAEEVTGAGVEENTGISGSGTSGRRKPAYAGGLVLEPKRGFYDRFVLLLDFNSLYPSIIQEFNICFTTVNRHQQASEDELPELPDPDQEPGVLPRLLKTLVDRRRQVKQLMKAKGLSELEKAQYNIRQQALKLTANSMYGCLGYAKSRFYAKPLAMLITHKGREILQSTVQVAEAEQLDVIYGDTDSIMIHTNSCDLDQVLQIGREFKKKINERYRLLELDIDGIFQRMLLLRKKKYAALIIKDIDSNPSRSQGAGTTPRWRTEVETKGLDVVRRDWCELSHDVSNFVLTQILSGEDRDEITAHIHSHLTETGEAVRAGRVPLEKYVINKGLNKNPRDYNDAKSQPHVQVALRMLRQGQSVGSGDTVPFVIVTPQSHQAYVAAQSTPNGGGAEPQHSSGTGSGSYAEQAYHPREVENSNGLLQVDGEWYLKQQVHAPIARLCEPIEGTDSGRIAGFLGLDPGKFRSYLASSNDNVAGFSGPRTVGSRMSDEERFADVDRWQVRCNHCQQMFEFPGVVHLLDLGSTASGKAITGSTSRAVIAGFQCPVQHCRKMVSPPSLQVQLACAIRRHLQRYHNYYLVCDDAMDAGQHRTRKMSVYGKRCLHEHCRGRMSAEYSDYALYTQLQYYAGLFQKQKTLAKIQDKREQEMMELVYVKHENVFRMLQGVVASYLDQSARQFVNLETLFKDLVQIRP</sequence>
<dbReference type="FunFam" id="1.10.287.690:FF:000003">
    <property type="entry name" value="DNA polymerase"/>
    <property type="match status" value="1"/>
</dbReference>
<dbReference type="PRINTS" id="PR00106">
    <property type="entry name" value="DNAPOLB"/>
</dbReference>
<organism evidence="18 19">
    <name type="scientific">Dispira parvispora</name>
    <dbReference type="NCBI Taxonomy" id="1520584"/>
    <lineage>
        <taxon>Eukaryota</taxon>
        <taxon>Fungi</taxon>
        <taxon>Fungi incertae sedis</taxon>
        <taxon>Zoopagomycota</taxon>
        <taxon>Kickxellomycotina</taxon>
        <taxon>Dimargaritomycetes</taxon>
        <taxon>Dimargaritales</taxon>
        <taxon>Dimargaritaceae</taxon>
        <taxon>Dispira</taxon>
    </lineage>
</organism>
<dbReference type="GO" id="GO:0005658">
    <property type="term" value="C:alpha DNA polymerase:primase complex"/>
    <property type="evidence" value="ECO:0007669"/>
    <property type="project" value="TreeGrafter"/>
</dbReference>
<dbReference type="InterPro" id="IPR015088">
    <property type="entry name" value="Znf_DNA-dir_DNA_pol_B_alpha"/>
</dbReference>
<dbReference type="GO" id="GO:0006272">
    <property type="term" value="P:leading strand elongation"/>
    <property type="evidence" value="ECO:0007669"/>
    <property type="project" value="TreeGrafter"/>
</dbReference>
<evidence type="ECO:0000256" key="1">
    <source>
        <dbReference type="ARBA" id="ARBA00004123"/>
    </source>
</evidence>
<dbReference type="EMBL" id="JANBPY010000026">
    <property type="protein sequence ID" value="KAJ1969756.1"/>
    <property type="molecule type" value="Genomic_DNA"/>
</dbReference>
<dbReference type="GO" id="GO:0003887">
    <property type="term" value="F:DNA-directed DNA polymerase activity"/>
    <property type="evidence" value="ECO:0007669"/>
    <property type="project" value="UniProtKB-KW"/>
</dbReference>
<keyword evidence="7" id="KW-0863">Zinc-finger</keyword>
<keyword evidence="9 12" id="KW-0239">DNA-directed DNA polymerase</keyword>
<evidence type="ECO:0000256" key="7">
    <source>
        <dbReference type="ARBA" id="ARBA00022771"/>
    </source>
</evidence>
<evidence type="ECO:0000259" key="17">
    <source>
        <dbReference type="Pfam" id="PF12254"/>
    </source>
</evidence>
<accession>A0A9W8B051</accession>
<dbReference type="Pfam" id="PF00136">
    <property type="entry name" value="DNA_pol_B"/>
    <property type="match status" value="1"/>
</dbReference>
<dbReference type="InterPro" id="IPR042087">
    <property type="entry name" value="DNA_pol_B_thumb"/>
</dbReference>
<keyword evidence="10 12" id="KW-0238">DNA-binding</keyword>
<dbReference type="InterPro" id="IPR006133">
    <property type="entry name" value="DNA-dir_DNA_pol_B_exonuc"/>
</dbReference>